<evidence type="ECO:0000256" key="6">
    <source>
        <dbReference type="ARBA" id="ARBA00042203"/>
    </source>
</evidence>
<evidence type="ECO:0000256" key="2">
    <source>
        <dbReference type="ARBA" id="ARBA00008891"/>
    </source>
</evidence>
<comment type="similarity">
    <text evidence="2">Belongs to the pectinesterase family.</text>
</comment>
<evidence type="ECO:0000259" key="8">
    <source>
        <dbReference type="Pfam" id="PF01095"/>
    </source>
</evidence>
<accession>A0A4P9W9R0</accession>
<keyword evidence="4" id="KW-0378">Hydrolase</keyword>
<dbReference type="PANTHER" id="PTHR31321:SF57">
    <property type="entry name" value="PECTINESTERASE 53-RELATED"/>
    <property type="match status" value="1"/>
</dbReference>
<keyword evidence="5" id="KW-0063">Aspartyl esterase</keyword>
<protein>
    <recommendedName>
        <fullName evidence="3">pectinesterase</fullName>
        <ecNumber evidence="3">3.1.1.11</ecNumber>
    </recommendedName>
    <alternativeName>
        <fullName evidence="6">Pectin methylesterase A</fullName>
    </alternativeName>
</protein>
<keyword evidence="10" id="KW-1185">Reference proteome</keyword>
<evidence type="ECO:0000313" key="10">
    <source>
        <dbReference type="Proteomes" id="UP000269721"/>
    </source>
</evidence>
<organism evidence="9 10">
    <name type="scientific">Blyttiomyces helicus</name>
    <dbReference type="NCBI Taxonomy" id="388810"/>
    <lineage>
        <taxon>Eukaryota</taxon>
        <taxon>Fungi</taxon>
        <taxon>Fungi incertae sedis</taxon>
        <taxon>Chytridiomycota</taxon>
        <taxon>Chytridiomycota incertae sedis</taxon>
        <taxon>Chytridiomycetes</taxon>
        <taxon>Chytridiomycetes incertae sedis</taxon>
        <taxon>Blyttiomyces</taxon>
    </lineage>
</organism>
<dbReference type="InterPro" id="IPR011050">
    <property type="entry name" value="Pectin_lyase_fold/virulence"/>
</dbReference>
<sequence>MNAITLSALALLAISAVATPIVNSHSHKAFAIKNKPFITIVGAGHKSSIVQFNMSSHASGNSVTPTTFQVNADDFNAFGMTFMNTNTEVFLGAAGARLAGPSPALFTSGQRTGVYNSWILGWQDTLLANAGQAFYENNWIEGAVDCIWGIQSAAFFRNCTLNTLRSGGYVVAEGTAAQPDAANLPLDQLLNSKAPEGATNWFLGRPWGTGATAFYVDTFIPDSVDPAYRHTMTAGAIPVYPTINCTGPGANSDSIDTSLSVVVSSEQAEEFLTLGAWLPDTSSWIQDANRFTN</sequence>
<dbReference type="Pfam" id="PF01095">
    <property type="entry name" value="Pectinesterase"/>
    <property type="match status" value="1"/>
</dbReference>
<dbReference type="InterPro" id="IPR012334">
    <property type="entry name" value="Pectin_lyas_fold"/>
</dbReference>
<feature type="domain" description="Pectinesterase catalytic" evidence="8">
    <location>
        <begin position="33"/>
        <end position="254"/>
    </location>
</feature>
<dbReference type="UniPathway" id="UPA00545">
    <property type="reaction ID" value="UER00823"/>
</dbReference>
<evidence type="ECO:0000256" key="1">
    <source>
        <dbReference type="ARBA" id="ARBA00005184"/>
    </source>
</evidence>
<evidence type="ECO:0000256" key="4">
    <source>
        <dbReference type="ARBA" id="ARBA00022801"/>
    </source>
</evidence>
<dbReference type="SUPFAM" id="SSF51126">
    <property type="entry name" value="Pectin lyase-like"/>
    <property type="match status" value="1"/>
</dbReference>
<dbReference type="GO" id="GO:0030599">
    <property type="term" value="F:pectinesterase activity"/>
    <property type="evidence" value="ECO:0007669"/>
    <property type="project" value="UniProtKB-EC"/>
</dbReference>
<dbReference type="EC" id="3.1.1.11" evidence="3"/>
<dbReference type="GO" id="GO:0042545">
    <property type="term" value="P:cell wall modification"/>
    <property type="evidence" value="ECO:0007669"/>
    <property type="project" value="InterPro"/>
</dbReference>
<evidence type="ECO:0000256" key="7">
    <source>
        <dbReference type="SAM" id="SignalP"/>
    </source>
</evidence>
<evidence type="ECO:0000256" key="5">
    <source>
        <dbReference type="ARBA" id="ARBA00023085"/>
    </source>
</evidence>
<dbReference type="GO" id="GO:0016829">
    <property type="term" value="F:lyase activity"/>
    <property type="evidence" value="ECO:0007669"/>
    <property type="project" value="UniProtKB-KW"/>
</dbReference>
<dbReference type="EMBL" id="KZ997105">
    <property type="protein sequence ID" value="RKO87868.1"/>
    <property type="molecule type" value="Genomic_DNA"/>
</dbReference>
<gene>
    <name evidence="9" type="ORF">BDK51DRAFT_37157</name>
</gene>
<proteinExistence type="inferred from homology"/>
<feature type="chain" id="PRO_5020416472" description="pectinesterase" evidence="7">
    <location>
        <begin position="19"/>
        <end position="293"/>
    </location>
</feature>
<dbReference type="AlphaFoldDB" id="A0A4P9W9R0"/>
<keyword evidence="9" id="KW-0456">Lyase</keyword>
<dbReference type="OrthoDB" id="2125180at2759"/>
<dbReference type="InterPro" id="IPR000070">
    <property type="entry name" value="Pectinesterase_cat"/>
</dbReference>
<comment type="pathway">
    <text evidence="1">Glycan metabolism; pectin degradation; 2-dehydro-3-deoxy-D-gluconate from pectin: step 1/5.</text>
</comment>
<feature type="signal peptide" evidence="7">
    <location>
        <begin position="1"/>
        <end position="18"/>
    </location>
</feature>
<dbReference type="Gene3D" id="2.160.20.10">
    <property type="entry name" value="Single-stranded right-handed beta-helix, Pectin lyase-like"/>
    <property type="match status" value="1"/>
</dbReference>
<dbReference type="Proteomes" id="UP000269721">
    <property type="component" value="Unassembled WGS sequence"/>
</dbReference>
<keyword evidence="7" id="KW-0732">Signal</keyword>
<dbReference type="GO" id="GO:0045490">
    <property type="term" value="P:pectin catabolic process"/>
    <property type="evidence" value="ECO:0007669"/>
    <property type="project" value="UniProtKB-UniPathway"/>
</dbReference>
<evidence type="ECO:0000256" key="3">
    <source>
        <dbReference type="ARBA" id="ARBA00013229"/>
    </source>
</evidence>
<name>A0A4P9W9R0_9FUNG</name>
<evidence type="ECO:0000313" key="9">
    <source>
        <dbReference type="EMBL" id="RKO87868.1"/>
    </source>
</evidence>
<reference evidence="10" key="1">
    <citation type="journal article" date="2018" name="Nat. Microbiol.">
        <title>Leveraging single-cell genomics to expand the fungal tree of life.</title>
        <authorList>
            <person name="Ahrendt S.R."/>
            <person name="Quandt C.A."/>
            <person name="Ciobanu D."/>
            <person name="Clum A."/>
            <person name="Salamov A."/>
            <person name="Andreopoulos B."/>
            <person name="Cheng J.F."/>
            <person name="Woyke T."/>
            <person name="Pelin A."/>
            <person name="Henrissat B."/>
            <person name="Reynolds N.K."/>
            <person name="Benny G.L."/>
            <person name="Smith M.E."/>
            <person name="James T.Y."/>
            <person name="Grigoriev I.V."/>
        </authorList>
    </citation>
    <scope>NUCLEOTIDE SEQUENCE [LARGE SCALE GENOMIC DNA]</scope>
</reference>
<dbReference type="PANTHER" id="PTHR31321">
    <property type="entry name" value="ACYL-COA THIOESTER HYDROLASE YBHC-RELATED"/>
    <property type="match status" value="1"/>
</dbReference>